<accession>A0A813BSF8</accession>
<keyword evidence="3" id="KW-1185">Reference proteome</keyword>
<evidence type="ECO:0000256" key="1">
    <source>
        <dbReference type="SAM" id="SignalP"/>
    </source>
</evidence>
<evidence type="ECO:0000313" key="2">
    <source>
        <dbReference type="EMBL" id="CAE7920999.1"/>
    </source>
</evidence>
<comment type="caution">
    <text evidence="2">The sequence shown here is derived from an EMBL/GenBank/DDBJ whole genome shotgun (WGS) entry which is preliminary data.</text>
</comment>
<protein>
    <recommendedName>
        <fullName evidence="4">C2H2-type domain-containing protein</fullName>
    </recommendedName>
</protein>
<evidence type="ECO:0008006" key="4">
    <source>
        <dbReference type="Google" id="ProtNLM"/>
    </source>
</evidence>
<keyword evidence="1" id="KW-0732">Signal</keyword>
<dbReference type="Proteomes" id="UP000601435">
    <property type="component" value="Unassembled WGS sequence"/>
</dbReference>
<gene>
    <name evidence="2" type="ORF">SNEC2469_LOCUS31717</name>
</gene>
<dbReference type="EMBL" id="CAJNJA010077697">
    <property type="protein sequence ID" value="CAE7920999.1"/>
    <property type="molecule type" value="Genomic_DNA"/>
</dbReference>
<organism evidence="2 3">
    <name type="scientific">Symbiodinium necroappetens</name>
    <dbReference type="NCBI Taxonomy" id="1628268"/>
    <lineage>
        <taxon>Eukaryota</taxon>
        <taxon>Sar</taxon>
        <taxon>Alveolata</taxon>
        <taxon>Dinophyceae</taxon>
        <taxon>Suessiales</taxon>
        <taxon>Symbiodiniaceae</taxon>
        <taxon>Symbiodinium</taxon>
    </lineage>
</organism>
<feature type="chain" id="PRO_5032659906" description="C2H2-type domain-containing protein" evidence="1">
    <location>
        <begin position="22"/>
        <end position="731"/>
    </location>
</feature>
<dbReference type="OrthoDB" id="408887at2759"/>
<name>A0A813BSF8_9DINO</name>
<sequence>MRASAVFGSHAIRLFCRWAAACQKPACVLFADVASAYYNSIRDLTARRLDNQGRPVTTHILPDDTEPHEGLVEALRGPSAFEASGANAWLESLAAEFHRGSWFSLRGDHVPVVTRRGSRPGSSLADLMYSSGVAQIIATRDALRAQSPAACHIPQVPWDGQRDLSPPQAPTSVEPLSDIIWADDLAECFMLSASQRAAHQVSLEASFLDEAFASQGYRLTYGPSKTAAQVLLVGEGSRAAKRALFQGNGTLPVLRETETPANFVLIGAAASLSRGEALFCTLWLCPGFSSVQERINTSQAQWPAHSLAWLTRKPCFGWKGFVIFANLSQAAPNALWALIRQDTLYLKELRDAMQWLYRRLSATVPLQDPLLFWDEWCRVMTEAPGRFRGWIKRAASLEALRLRAFVALQSCRRCLAHFCPDERPEPEQGIRFAEACLPCRKAFVDRVSWACHASRLHGYRTRATEVTRGVDQSWCSGCGKLFANSGRMKRHVFVTPACQEHWGTFHPSGPLPKHPLHPAAPPLQLPGLSEASRSTEGVSPDGCHPALLAALLDLDESDDTQAWAVIQDFIAPIEHLRCTVKAWRTHPSAQPYAEDVAGNMLLLLDPEVCCDTFQRPKTRPTHLDFFTPLPPLSGLSLPLASSGIPASFTIEAPPLPCFVYPFDCSVPLAAADKHVAWLEASVEVLSAAIQTSSTSPIRIAAPAPALRCLEPVTSWLKAGGLVSSAVGLASF</sequence>
<dbReference type="AlphaFoldDB" id="A0A813BSF8"/>
<evidence type="ECO:0000313" key="3">
    <source>
        <dbReference type="Proteomes" id="UP000601435"/>
    </source>
</evidence>
<reference evidence="2" key="1">
    <citation type="submission" date="2021-02" db="EMBL/GenBank/DDBJ databases">
        <authorList>
            <person name="Dougan E. K."/>
            <person name="Rhodes N."/>
            <person name="Thang M."/>
            <person name="Chan C."/>
        </authorList>
    </citation>
    <scope>NUCLEOTIDE SEQUENCE</scope>
</reference>
<feature type="signal peptide" evidence="1">
    <location>
        <begin position="1"/>
        <end position="21"/>
    </location>
</feature>
<proteinExistence type="predicted"/>